<proteinExistence type="predicted"/>
<evidence type="ECO:0000313" key="3">
    <source>
        <dbReference type="Proteomes" id="UP000030745"/>
    </source>
</evidence>
<gene>
    <name evidence="2" type="ORF">SPRG_15833</name>
</gene>
<accession>A0A067BX50</accession>
<feature type="compositionally biased region" description="Basic and acidic residues" evidence="1">
    <location>
        <begin position="198"/>
        <end position="208"/>
    </location>
</feature>
<feature type="compositionally biased region" description="Basic and acidic residues" evidence="1">
    <location>
        <begin position="289"/>
        <end position="301"/>
    </location>
</feature>
<name>A0A067BX50_SAPPC</name>
<reference evidence="2 3" key="1">
    <citation type="journal article" date="2013" name="PLoS Genet.">
        <title>Distinctive expansion of potential virulence genes in the genome of the oomycete fish pathogen Saprolegnia parasitica.</title>
        <authorList>
            <person name="Jiang R.H."/>
            <person name="de Bruijn I."/>
            <person name="Haas B.J."/>
            <person name="Belmonte R."/>
            <person name="Lobach L."/>
            <person name="Christie J."/>
            <person name="van den Ackerveken G."/>
            <person name="Bottin A."/>
            <person name="Bulone V."/>
            <person name="Diaz-Moreno S.M."/>
            <person name="Dumas B."/>
            <person name="Fan L."/>
            <person name="Gaulin E."/>
            <person name="Govers F."/>
            <person name="Grenville-Briggs L.J."/>
            <person name="Horner N.R."/>
            <person name="Levin J.Z."/>
            <person name="Mammella M."/>
            <person name="Meijer H.J."/>
            <person name="Morris P."/>
            <person name="Nusbaum C."/>
            <person name="Oome S."/>
            <person name="Phillips A.J."/>
            <person name="van Rooyen D."/>
            <person name="Rzeszutek E."/>
            <person name="Saraiva M."/>
            <person name="Secombes C.J."/>
            <person name="Seidl M.F."/>
            <person name="Snel B."/>
            <person name="Stassen J.H."/>
            <person name="Sykes S."/>
            <person name="Tripathy S."/>
            <person name="van den Berg H."/>
            <person name="Vega-Arreguin J.C."/>
            <person name="Wawra S."/>
            <person name="Young S.K."/>
            <person name="Zeng Q."/>
            <person name="Dieguez-Uribeondo J."/>
            <person name="Russ C."/>
            <person name="Tyler B.M."/>
            <person name="van West P."/>
        </authorList>
    </citation>
    <scope>NUCLEOTIDE SEQUENCE [LARGE SCALE GENOMIC DNA]</scope>
    <source>
        <strain evidence="2 3">CBS 223.65</strain>
    </source>
</reference>
<evidence type="ECO:0000313" key="2">
    <source>
        <dbReference type="EMBL" id="KDO18881.1"/>
    </source>
</evidence>
<dbReference type="GeneID" id="24137517"/>
<feature type="region of interest" description="Disordered" evidence="1">
    <location>
        <begin position="171"/>
        <end position="332"/>
    </location>
</feature>
<dbReference type="AlphaFoldDB" id="A0A067BX50"/>
<feature type="compositionally biased region" description="Basic residues" evidence="1">
    <location>
        <begin position="319"/>
        <end position="332"/>
    </location>
</feature>
<evidence type="ECO:0000256" key="1">
    <source>
        <dbReference type="SAM" id="MobiDB-lite"/>
    </source>
</evidence>
<dbReference type="SUPFAM" id="SSF47954">
    <property type="entry name" value="Cyclin-like"/>
    <property type="match status" value="1"/>
</dbReference>
<sequence length="332" mass="39024">MVHVMHYILETPLQYGDEEKEELERMHLLHYELQVLRGVSYDLTIDLPYCHLYQLVSKLPPSCSAVGDVSKVILRELFWTTMCIDYSAVHLAQASIVIACHIKQTRCESAWLSDKQHAAMVPLQRTTMLEQYMQLHAWKMQQTRLFQAATTTDDQKHHFLVTQKGGLTWPVHGSIADPSEMTNQVESRPPPPLKTRARSPDKERARSPDRRHRSSSKDRRKPRSPAKERKASKRSRSPRSRSPRKRSSSPRKRSRSPSYRKASYHTKRYSRSRSPDRGSRYYASRRRSPSYDRRSRRRKDDYESDYSSSSSSDDDDRYRRRSSTKKHKTSRR</sequence>
<feature type="compositionally biased region" description="Basic residues" evidence="1">
    <location>
        <begin position="262"/>
        <end position="271"/>
    </location>
</feature>
<dbReference type="RefSeq" id="XP_012210402.1">
    <property type="nucleotide sequence ID" value="XM_012355012.1"/>
</dbReference>
<dbReference type="EMBL" id="KK583386">
    <property type="protein sequence ID" value="KDO18881.1"/>
    <property type="molecule type" value="Genomic_DNA"/>
</dbReference>
<dbReference type="STRING" id="695850.A0A067BX50"/>
<organism evidence="2 3">
    <name type="scientific">Saprolegnia parasitica (strain CBS 223.65)</name>
    <dbReference type="NCBI Taxonomy" id="695850"/>
    <lineage>
        <taxon>Eukaryota</taxon>
        <taxon>Sar</taxon>
        <taxon>Stramenopiles</taxon>
        <taxon>Oomycota</taxon>
        <taxon>Saprolegniomycetes</taxon>
        <taxon>Saprolegniales</taxon>
        <taxon>Saprolegniaceae</taxon>
        <taxon>Saprolegnia</taxon>
    </lineage>
</organism>
<dbReference type="Gene3D" id="1.10.472.10">
    <property type="entry name" value="Cyclin-like"/>
    <property type="match status" value="1"/>
</dbReference>
<dbReference type="OrthoDB" id="79090at2759"/>
<dbReference type="KEGG" id="spar:SPRG_15833"/>
<protein>
    <submittedName>
        <fullName evidence="2">Uncharacterized protein</fullName>
    </submittedName>
</protein>
<feature type="compositionally biased region" description="Basic residues" evidence="1">
    <location>
        <begin position="209"/>
        <end position="255"/>
    </location>
</feature>
<dbReference type="VEuPathDB" id="FungiDB:SPRG_15833"/>
<keyword evidence="3" id="KW-1185">Reference proteome</keyword>
<dbReference type="Proteomes" id="UP000030745">
    <property type="component" value="Unassembled WGS sequence"/>
</dbReference>
<dbReference type="InterPro" id="IPR036915">
    <property type="entry name" value="Cyclin-like_sf"/>
</dbReference>